<evidence type="ECO:0000313" key="3">
    <source>
        <dbReference type="Proteomes" id="UP000002257"/>
    </source>
</evidence>
<dbReference type="Proteomes" id="UP000002257">
    <property type="component" value="Chromosome"/>
</dbReference>
<proteinExistence type="predicted"/>
<evidence type="ECO:0000256" key="1">
    <source>
        <dbReference type="SAM" id="MobiDB-lite"/>
    </source>
</evidence>
<name>B8EMH2_METSB</name>
<sequence>MASPQKPRFRPVEFNVGDVYARYCILDFFVYTRVKRKLPGRMAGASKSQSPRRPRAVNVAANML</sequence>
<feature type="region of interest" description="Disordered" evidence="1">
    <location>
        <begin position="41"/>
        <end position="64"/>
    </location>
</feature>
<dbReference type="HOGENOM" id="CLU_2862729_0_0_5"/>
<dbReference type="KEGG" id="msl:Msil_3193"/>
<dbReference type="AlphaFoldDB" id="B8EMH2"/>
<organism evidence="2 3">
    <name type="scientific">Methylocella silvestris (strain DSM 15510 / CIP 108128 / LMG 27833 / NCIMB 13906 / BL2)</name>
    <dbReference type="NCBI Taxonomy" id="395965"/>
    <lineage>
        <taxon>Bacteria</taxon>
        <taxon>Pseudomonadati</taxon>
        <taxon>Pseudomonadota</taxon>
        <taxon>Alphaproteobacteria</taxon>
        <taxon>Hyphomicrobiales</taxon>
        <taxon>Beijerinckiaceae</taxon>
        <taxon>Methylocella</taxon>
    </lineage>
</organism>
<dbReference type="EMBL" id="CP001280">
    <property type="protein sequence ID" value="ACK52100.1"/>
    <property type="molecule type" value="Genomic_DNA"/>
</dbReference>
<protein>
    <submittedName>
        <fullName evidence="2">Uncharacterized protein</fullName>
    </submittedName>
</protein>
<dbReference type="STRING" id="395965.Msil_3193"/>
<keyword evidence="3" id="KW-1185">Reference proteome</keyword>
<gene>
    <name evidence="2" type="ordered locus">Msil_3193</name>
</gene>
<evidence type="ECO:0000313" key="2">
    <source>
        <dbReference type="EMBL" id="ACK52100.1"/>
    </source>
</evidence>
<accession>B8EMH2</accession>
<reference evidence="2 3" key="1">
    <citation type="journal article" date="2010" name="J. Bacteriol.">
        <title>Complete genome sequence of the aerobic facultative methanotroph Methylocella silvestris BL2.</title>
        <authorList>
            <person name="Chen Y."/>
            <person name="Crombie A."/>
            <person name="Rahman M.T."/>
            <person name="Dedysh S.N."/>
            <person name="Liesack W."/>
            <person name="Stott M.B."/>
            <person name="Alam M."/>
            <person name="Theisen A.R."/>
            <person name="Murrell J.C."/>
            <person name="Dunfield P.F."/>
        </authorList>
    </citation>
    <scope>NUCLEOTIDE SEQUENCE [LARGE SCALE GENOMIC DNA]</scope>
    <source>
        <strain evidence="3">DSM 15510 / CIP 108128 / LMG 27833 / NCIMB 13906 / BL2</strain>
    </source>
</reference>